<dbReference type="OrthoDB" id="2974714at2"/>
<protein>
    <submittedName>
        <fullName evidence="2">Uncharacterized protein</fullName>
    </submittedName>
</protein>
<accession>A0A1I0J139</accession>
<feature type="compositionally biased region" description="Acidic residues" evidence="1">
    <location>
        <begin position="43"/>
        <end position="66"/>
    </location>
</feature>
<name>A0A1I0J139_9BACI</name>
<evidence type="ECO:0000313" key="2">
    <source>
        <dbReference type="EMBL" id="SEU02672.1"/>
    </source>
</evidence>
<dbReference type="Proteomes" id="UP000199095">
    <property type="component" value="Unassembled WGS sequence"/>
</dbReference>
<evidence type="ECO:0000313" key="3">
    <source>
        <dbReference type="Proteomes" id="UP000199095"/>
    </source>
</evidence>
<dbReference type="AlphaFoldDB" id="A0A1I0J139"/>
<proteinExistence type="predicted"/>
<dbReference type="EMBL" id="FOHJ01000015">
    <property type="protein sequence ID" value="SEU02672.1"/>
    <property type="molecule type" value="Genomic_DNA"/>
</dbReference>
<feature type="region of interest" description="Disordered" evidence="1">
    <location>
        <begin position="25"/>
        <end position="80"/>
    </location>
</feature>
<dbReference type="STRING" id="237682.SAMN05421676_1155"/>
<evidence type="ECO:0000256" key="1">
    <source>
        <dbReference type="SAM" id="MobiDB-lite"/>
    </source>
</evidence>
<gene>
    <name evidence="2" type="ORF">SAMN05421676_1155</name>
</gene>
<reference evidence="3" key="1">
    <citation type="submission" date="2016-10" db="EMBL/GenBank/DDBJ databases">
        <authorList>
            <person name="Varghese N."/>
            <person name="Submissions S."/>
        </authorList>
    </citation>
    <scope>NUCLEOTIDE SEQUENCE [LARGE SCALE GENOMIC DNA]</scope>
    <source>
        <strain evidence="3">CGMCC 1.3566</strain>
    </source>
</reference>
<sequence length="80" mass="9418">MSDRKKEIHVKDLVIKADNVVFEPSRRRPVDPFFGPARRPEESEGESNTEVDVDVDVNVKEDDESQDHEKERRRPPFSWI</sequence>
<keyword evidence="3" id="KW-1185">Reference proteome</keyword>
<organism evidence="2 3">
    <name type="scientific">Salinibacillus kushneri</name>
    <dbReference type="NCBI Taxonomy" id="237682"/>
    <lineage>
        <taxon>Bacteria</taxon>
        <taxon>Bacillati</taxon>
        <taxon>Bacillota</taxon>
        <taxon>Bacilli</taxon>
        <taxon>Bacillales</taxon>
        <taxon>Bacillaceae</taxon>
        <taxon>Salinibacillus</taxon>
    </lineage>
</organism>
<dbReference type="RefSeq" id="WP_093137385.1">
    <property type="nucleotide sequence ID" value="NZ_FOHJ01000015.1"/>
</dbReference>